<dbReference type="RefSeq" id="WP_087147929.1">
    <property type="nucleotide sequence ID" value="NZ_FUKJ01000362.1"/>
</dbReference>
<dbReference type="Proteomes" id="UP000195442">
    <property type="component" value="Unassembled WGS sequence"/>
</dbReference>
<accession>A0A1R4HEZ2</accession>
<name>A0A1R4HEZ2_9GAMM</name>
<proteinExistence type="predicted"/>
<organism evidence="2 3">
    <name type="scientific">Crenothrix polyspora</name>
    <dbReference type="NCBI Taxonomy" id="360316"/>
    <lineage>
        <taxon>Bacteria</taxon>
        <taxon>Pseudomonadati</taxon>
        <taxon>Pseudomonadota</taxon>
        <taxon>Gammaproteobacteria</taxon>
        <taxon>Methylococcales</taxon>
        <taxon>Crenotrichaceae</taxon>
        <taxon>Crenothrix</taxon>
    </lineage>
</organism>
<evidence type="ECO:0000259" key="1">
    <source>
        <dbReference type="Pfam" id="PF13614"/>
    </source>
</evidence>
<dbReference type="CDD" id="cd02042">
    <property type="entry name" value="ParAB_family"/>
    <property type="match status" value="1"/>
</dbReference>
<dbReference type="Gene3D" id="3.40.50.300">
    <property type="entry name" value="P-loop containing nucleotide triphosphate hydrolases"/>
    <property type="match status" value="1"/>
</dbReference>
<dbReference type="PANTHER" id="PTHR13696:SF99">
    <property type="entry name" value="COBYRINIC ACID AC-DIAMIDE SYNTHASE"/>
    <property type="match status" value="1"/>
</dbReference>
<sequence length="338" mass="37895">MSVPILTFFNNKGGVGKTSLIYHLAWMFASLHKRVVAVDLDPQANLTAAFLDEDVIESLWNKRATGSTIYHCVKPLTGVGDIVEPVLQKIATDLYLVPGDVDLSTYEEALSNEWPSSMGDNNLYRPMRILSSFWQVMQMAAQKVEADIILVDIGPNMGAINRSVLIATDYVVIPLGADLFSLQGLKNLGPTLISWQNLWKKRLDNWHNCAEWASYTGFQLPKAKMQPIGYLCQQHSVRLDRPVKAYDKWVNRIPSVYREYVLKESIIPDIKPQDDPYCLATIKHFRSLIPMGQEHRKPIFNLTSADGAIGSHANAVQDAKKDFKSLAEIIAGKIDLPL</sequence>
<dbReference type="InterPro" id="IPR025669">
    <property type="entry name" value="AAA_dom"/>
</dbReference>
<dbReference type="PANTHER" id="PTHR13696">
    <property type="entry name" value="P-LOOP CONTAINING NUCLEOSIDE TRIPHOSPHATE HYDROLASE"/>
    <property type="match status" value="1"/>
</dbReference>
<dbReference type="EMBL" id="FUKJ01000362">
    <property type="protein sequence ID" value="SJM94779.1"/>
    <property type="molecule type" value="Genomic_DNA"/>
</dbReference>
<protein>
    <submittedName>
        <fullName evidence="2">Cobyrinic acid a,c-diamide synthase</fullName>
    </submittedName>
</protein>
<dbReference type="AlphaFoldDB" id="A0A1R4HEZ2"/>
<evidence type="ECO:0000313" key="3">
    <source>
        <dbReference type="Proteomes" id="UP000195442"/>
    </source>
</evidence>
<reference evidence="3" key="1">
    <citation type="submission" date="2017-02" db="EMBL/GenBank/DDBJ databases">
        <authorList>
            <person name="Daims H."/>
        </authorList>
    </citation>
    <scope>NUCLEOTIDE SEQUENCE [LARGE SCALE GENOMIC DNA]</scope>
</reference>
<evidence type="ECO:0000313" key="2">
    <source>
        <dbReference type="EMBL" id="SJM94779.1"/>
    </source>
</evidence>
<dbReference type="InterPro" id="IPR050678">
    <property type="entry name" value="DNA_Partitioning_ATPase"/>
</dbReference>
<feature type="domain" description="AAA" evidence="1">
    <location>
        <begin position="5"/>
        <end position="202"/>
    </location>
</feature>
<dbReference type="InterPro" id="IPR027417">
    <property type="entry name" value="P-loop_NTPase"/>
</dbReference>
<dbReference type="Pfam" id="PF13614">
    <property type="entry name" value="AAA_31"/>
    <property type="match status" value="1"/>
</dbReference>
<dbReference type="OrthoDB" id="9815116at2"/>
<dbReference type="SUPFAM" id="SSF52540">
    <property type="entry name" value="P-loop containing nucleoside triphosphate hydrolases"/>
    <property type="match status" value="1"/>
</dbReference>
<keyword evidence="3" id="KW-1185">Reference proteome</keyword>
<gene>
    <name evidence="2" type="ORF">CRENPOLYSF2_4240002</name>
</gene>